<keyword evidence="1" id="KW-0812">Transmembrane</keyword>
<evidence type="ECO:0000313" key="2">
    <source>
        <dbReference type="EMBL" id="ERE72614.1"/>
    </source>
</evidence>
<feature type="transmembrane region" description="Helical" evidence="1">
    <location>
        <begin position="58"/>
        <end position="76"/>
    </location>
</feature>
<accession>A0A061I2K3</accession>
<dbReference type="Proteomes" id="UP000030759">
    <property type="component" value="Unassembled WGS sequence"/>
</dbReference>
<dbReference type="AlphaFoldDB" id="A0A061I2K3"/>
<keyword evidence="1" id="KW-0472">Membrane</keyword>
<evidence type="ECO:0000256" key="1">
    <source>
        <dbReference type="SAM" id="Phobius"/>
    </source>
</evidence>
<proteinExistence type="predicted"/>
<gene>
    <name evidence="2" type="ORF">H671_5g14889</name>
</gene>
<evidence type="ECO:0000313" key="3">
    <source>
        <dbReference type="Proteomes" id="UP000030759"/>
    </source>
</evidence>
<sequence>MPAQFVEDVLFVPSYNFGLFVKNQSVYMDYIDGFSYVEPSLHLWDEVYLIMVDDFSDVFLNLICMYFIDYFALMFMRDIGL</sequence>
<keyword evidence="1" id="KW-1133">Transmembrane helix</keyword>
<reference evidence="3" key="1">
    <citation type="journal article" date="2013" name="Nat. Biotechnol.">
        <title>Chinese hamster genome sequenced from sorted chromosomes.</title>
        <authorList>
            <person name="Brinkrolf K."/>
            <person name="Rupp O."/>
            <person name="Laux H."/>
            <person name="Kollin F."/>
            <person name="Ernst W."/>
            <person name="Linke B."/>
            <person name="Kofler R."/>
            <person name="Romand S."/>
            <person name="Hesse F."/>
            <person name="Budach W.E."/>
            <person name="Galosy S."/>
            <person name="Muller D."/>
            <person name="Noll T."/>
            <person name="Wienberg J."/>
            <person name="Jostock T."/>
            <person name="Leonard M."/>
            <person name="Grillari J."/>
            <person name="Tauch A."/>
            <person name="Goesmann A."/>
            <person name="Helk B."/>
            <person name="Mott J.E."/>
            <person name="Puhler A."/>
            <person name="Borth N."/>
        </authorList>
    </citation>
    <scope>NUCLEOTIDE SEQUENCE [LARGE SCALE GENOMIC DNA]</scope>
    <source>
        <strain evidence="3">17A/GY</strain>
    </source>
</reference>
<dbReference type="EMBL" id="KE680329">
    <property type="protein sequence ID" value="ERE72614.1"/>
    <property type="molecule type" value="Genomic_DNA"/>
</dbReference>
<organism evidence="2 3">
    <name type="scientific">Cricetulus griseus</name>
    <name type="common">Chinese hamster</name>
    <name type="synonym">Cricetulus barabensis griseus</name>
    <dbReference type="NCBI Taxonomy" id="10029"/>
    <lineage>
        <taxon>Eukaryota</taxon>
        <taxon>Metazoa</taxon>
        <taxon>Chordata</taxon>
        <taxon>Craniata</taxon>
        <taxon>Vertebrata</taxon>
        <taxon>Euteleostomi</taxon>
        <taxon>Mammalia</taxon>
        <taxon>Eutheria</taxon>
        <taxon>Euarchontoglires</taxon>
        <taxon>Glires</taxon>
        <taxon>Rodentia</taxon>
        <taxon>Myomorpha</taxon>
        <taxon>Muroidea</taxon>
        <taxon>Cricetidae</taxon>
        <taxon>Cricetinae</taxon>
        <taxon>Cricetulus</taxon>
    </lineage>
</organism>
<name>A0A061I2K3_CRIGR</name>
<protein>
    <submittedName>
        <fullName evidence="2">Uncharacterized protein</fullName>
    </submittedName>
</protein>